<dbReference type="RefSeq" id="WP_307227457.1">
    <property type="nucleotide sequence ID" value="NZ_JAUSVF010000001.1"/>
</dbReference>
<comment type="caution">
    <text evidence="1">The sequence shown here is derived from an EMBL/GenBank/DDBJ whole genome shotgun (WGS) entry which is preliminary data.</text>
</comment>
<keyword evidence="2" id="KW-1185">Reference proteome</keyword>
<evidence type="ECO:0000313" key="1">
    <source>
        <dbReference type="EMBL" id="MDQ0318958.1"/>
    </source>
</evidence>
<organism evidence="1 2">
    <name type="scientific">Pararhizobium capsulatum DSM 1112</name>
    <dbReference type="NCBI Taxonomy" id="1121113"/>
    <lineage>
        <taxon>Bacteria</taxon>
        <taxon>Pseudomonadati</taxon>
        <taxon>Pseudomonadota</taxon>
        <taxon>Alphaproteobacteria</taxon>
        <taxon>Hyphomicrobiales</taxon>
        <taxon>Rhizobiaceae</taxon>
        <taxon>Rhizobium/Agrobacterium group</taxon>
        <taxon>Pararhizobium</taxon>
    </lineage>
</organism>
<accession>A0ABU0BL34</accession>
<sequence>MGVTAKVALNAWRGREKRIGMKRLGTMTAAILLTIPAIAMAENGMFVIEGRCQKLQIGEHDFSNICSSKAVSTSYDDGRVGFHFVTNGGVALTFSGLDLPNISEDEDETGIDSIILNVGGGTKSSKISAVGRCRYGNPFKGKMTIDCKAKTGGMAYHARFKTNGKPPK</sequence>
<protein>
    <recommendedName>
        <fullName evidence="3">CVNH domain-containing protein</fullName>
    </recommendedName>
</protein>
<reference evidence="1 2" key="1">
    <citation type="submission" date="2023-07" db="EMBL/GenBank/DDBJ databases">
        <title>Genomic Encyclopedia of Type Strains, Phase IV (KMG-IV): sequencing the most valuable type-strain genomes for metagenomic binning, comparative biology and taxonomic classification.</title>
        <authorList>
            <person name="Goeker M."/>
        </authorList>
    </citation>
    <scope>NUCLEOTIDE SEQUENCE [LARGE SCALE GENOMIC DNA]</scope>
    <source>
        <strain evidence="1 2">DSM 1112</strain>
    </source>
</reference>
<name>A0ABU0BL34_9HYPH</name>
<evidence type="ECO:0008006" key="3">
    <source>
        <dbReference type="Google" id="ProtNLM"/>
    </source>
</evidence>
<proteinExistence type="predicted"/>
<dbReference type="Proteomes" id="UP001230207">
    <property type="component" value="Unassembled WGS sequence"/>
</dbReference>
<gene>
    <name evidence="1" type="ORF">QO002_001096</name>
</gene>
<dbReference type="EMBL" id="JAUSVF010000001">
    <property type="protein sequence ID" value="MDQ0318958.1"/>
    <property type="molecule type" value="Genomic_DNA"/>
</dbReference>
<evidence type="ECO:0000313" key="2">
    <source>
        <dbReference type="Proteomes" id="UP001230207"/>
    </source>
</evidence>